<comment type="caution">
    <text evidence="4">The sequence shown here is derived from an EMBL/GenBank/DDBJ whole genome shotgun (WGS) entry which is preliminary data.</text>
</comment>
<evidence type="ECO:0000256" key="1">
    <source>
        <dbReference type="SAM" id="MobiDB-lite"/>
    </source>
</evidence>
<organism evidence="4 5">
    <name type="scientific">Candidatus Corynebacterium faecigallinarum</name>
    <dbReference type="NCBI Taxonomy" id="2838528"/>
    <lineage>
        <taxon>Bacteria</taxon>
        <taxon>Bacillati</taxon>
        <taxon>Actinomycetota</taxon>
        <taxon>Actinomycetes</taxon>
        <taxon>Mycobacteriales</taxon>
        <taxon>Corynebacteriaceae</taxon>
        <taxon>Corynebacterium</taxon>
    </lineage>
</organism>
<dbReference type="EMBL" id="DWVP01000023">
    <property type="protein sequence ID" value="HJC85902.1"/>
    <property type="molecule type" value="Genomic_DNA"/>
</dbReference>
<evidence type="ECO:0000259" key="3">
    <source>
        <dbReference type="Pfam" id="PF08044"/>
    </source>
</evidence>
<feature type="transmembrane region" description="Helical" evidence="2">
    <location>
        <begin position="133"/>
        <end position="154"/>
    </location>
</feature>
<gene>
    <name evidence="4" type="ORF">H9751_10255</name>
</gene>
<dbReference type="Pfam" id="PF08044">
    <property type="entry name" value="DUF1707"/>
    <property type="match status" value="1"/>
</dbReference>
<dbReference type="AlphaFoldDB" id="A0A9D2TPI1"/>
<feature type="domain" description="DUF1707" evidence="3">
    <location>
        <begin position="3"/>
        <end position="52"/>
    </location>
</feature>
<feature type="compositionally biased region" description="Basic and acidic residues" evidence="1">
    <location>
        <begin position="1"/>
        <end position="19"/>
    </location>
</feature>
<name>A0A9D2TPI1_9CORY</name>
<feature type="region of interest" description="Disordered" evidence="1">
    <location>
        <begin position="54"/>
        <end position="113"/>
    </location>
</feature>
<proteinExistence type="predicted"/>
<reference evidence="4" key="2">
    <citation type="submission" date="2021-04" db="EMBL/GenBank/DDBJ databases">
        <authorList>
            <person name="Gilroy R."/>
        </authorList>
    </citation>
    <scope>NUCLEOTIDE SEQUENCE</scope>
    <source>
        <strain evidence="4">ChiHjej13B12-4958</strain>
    </source>
</reference>
<evidence type="ECO:0000313" key="4">
    <source>
        <dbReference type="EMBL" id="HJC85902.1"/>
    </source>
</evidence>
<dbReference type="InterPro" id="IPR012551">
    <property type="entry name" value="DUF1707_SHOCT-like"/>
</dbReference>
<dbReference type="Proteomes" id="UP000823858">
    <property type="component" value="Unassembled WGS sequence"/>
</dbReference>
<accession>A0A9D2TPI1</accession>
<evidence type="ECO:0000313" key="5">
    <source>
        <dbReference type="Proteomes" id="UP000823858"/>
    </source>
</evidence>
<protein>
    <submittedName>
        <fullName evidence="4">DUF1707 domain-containing protein</fullName>
    </submittedName>
</protein>
<feature type="compositionally biased region" description="Gly residues" evidence="1">
    <location>
        <begin position="79"/>
        <end position="90"/>
    </location>
</feature>
<reference evidence="4" key="1">
    <citation type="journal article" date="2021" name="PeerJ">
        <title>Extensive microbial diversity within the chicken gut microbiome revealed by metagenomics and culture.</title>
        <authorList>
            <person name="Gilroy R."/>
            <person name="Ravi A."/>
            <person name="Getino M."/>
            <person name="Pursley I."/>
            <person name="Horton D.L."/>
            <person name="Alikhan N.F."/>
            <person name="Baker D."/>
            <person name="Gharbi K."/>
            <person name="Hall N."/>
            <person name="Watson M."/>
            <person name="Adriaenssens E.M."/>
            <person name="Foster-Nyarko E."/>
            <person name="Jarju S."/>
            <person name="Secka A."/>
            <person name="Antonio M."/>
            <person name="Oren A."/>
            <person name="Chaudhuri R.R."/>
            <person name="La Ragione R."/>
            <person name="Hildebrand F."/>
            <person name="Pallen M.J."/>
        </authorList>
    </citation>
    <scope>NUCLEOTIDE SEQUENCE</scope>
    <source>
        <strain evidence="4">ChiHjej13B12-4958</strain>
    </source>
</reference>
<feature type="region of interest" description="Disordered" evidence="1">
    <location>
        <begin position="1"/>
        <end position="42"/>
    </location>
</feature>
<keyword evidence="2" id="KW-0472">Membrane</keyword>
<sequence>MPASDLDRAMIKSLLDKAQRGGQLSSGEHVRRSDAAGRAATRGQLLQLIEDLETETPAFTPASPSRRGFGFSLPDPSRGGPGSTGSGSRGPGASEVPMHGPGSEAYGSPKNLAPTTWTGVPSMREWRSYFKEGAIVLGFVAAVAVVIGVVAVMMNDGGGSGSGGDGTEIGAEIYAGTGENAEVPVGRLELSLWSEYLEERGGGTHDFTCDADLPAKLDASVECTVIDQAVEYPATVTVTEVEDGEVTYTAIVEDADADPA</sequence>
<keyword evidence="2" id="KW-1133">Transmembrane helix</keyword>
<keyword evidence="2" id="KW-0812">Transmembrane</keyword>
<evidence type="ECO:0000256" key="2">
    <source>
        <dbReference type="SAM" id="Phobius"/>
    </source>
</evidence>